<gene>
    <name evidence="1" type="ORF">KIL84_017912</name>
</gene>
<comment type="caution">
    <text evidence="1">The sequence shown here is derived from an EMBL/GenBank/DDBJ whole genome shotgun (WGS) entry which is preliminary data.</text>
</comment>
<evidence type="ECO:0000313" key="2">
    <source>
        <dbReference type="Proteomes" id="UP000827986"/>
    </source>
</evidence>
<dbReference type="AlphaFoldDB" id="A0A9D3XS86"/>
<dbReference type="EMBL" id="JAHDVG010000463">
    <property type="protein sequence ID" value="KAH1185163.1"/>
    <property type="molecule type" value="Genomic_DNA"/>
</dbReference>
<accession>A0A9D3XS86</accession>
<proteinExistence type="predicted"/>
<dbReference type="Proteomes" id="UP000827986">
    <property type="component" value="Unassembled WGS sequence"/>
</dbReference>
<protein>
    <submittedName>
        <fullName evidence="1">Uncharacterized protein</fullName>
    </submittedName>
</protein>
<sequence>MLNSWWWKMSLECQHLQGRIQSCGIGRDLGAKLPWPEEVSLLPGKVEKKIQGSWKTSPERRVRQRLTWSFRYLTEVFKVRLKDISLWHLWDGESLKKGHFPLQRWCMACVFLCTFRTQFYEVLI</sequence>
<reference evidence="1" key="1">
    <citation type="submission" date="2021-09" db="EMBL/GenBank/DDBJ databases">
        <title>The genome of Mauremys mutica provides insights into the evolution of semi-aquatic lifestyle.</title>
        <authorList>
            <person name="Gong S."/>
            <person name="Gao Y."/>
        </authorList>
    </citation>
    <scope>NUCLEOTIDE SEQUENCE</scope>
    <source>
        <strain evidence="1">MM-2020</strain>
        <tissue evidence="1">Muscle</tissue>
    </source>
</reference>
<name>A0A9D3XS86_9SAUR</name>
<keyword evidence="2" id="KW-1185">Reference proteome</keyword>
<organism evidence="1 2">
    <name type="scientific">Mauremys mutica</name>
    <name type="common">yellowpond turtle</name>
    <dbReference type="NCBI Taxonomy" id="74926"/>
    <lineage>
        <taxon>Eukaryota</taxon>
        <taxon>Metazoa</taxon>
        <taxon>Chordata</taxon>
        <taxon>Craniata</taxon>
        <taxon>Vertebrata</taxon>
        <taxon>Euteleostomi</taxon>
        <taxon>Archelosauria</taxon>
        <taxon>Testudinata</taxon>
        <taxon>Testudines</taxon>
        <taxon>Cryptodira</taxon>
        <taxon>Durocryptodira</taxon>
        <taxon>Testudinoidea</taxon>
        <taxon>Geoemydidae</taxon>
        <taxon>Geoemydinae</taxon>
        <taxon>Mauremys</taxon>
    </lineage>
</organism>
<evidence type="ECO:0000313" key="1">
    <source>
        <dbReference type="EMBL" id="KAH1185163.1"/>
    </source>
</evidence>